<dbReference type="GO" id="GO:0048038">
    <property type="term" value="F:quinone binding"/>
    <property type="evidence" value="ECO:0007669"/>
    <property type="project" value="InterPro"/>
</dbReference>
<dbReference type="InterPro" id="IPR049948">
    <property type="entry name" value="Cu_Am_ox_TPQ-bd"/>
</dbReference>
<dbReference type="FunFam" id="3.10.450.40:FF:000012">
    <property type="entry name" value="Amine oxidase"/>
    <property type="match status" value="1"/>
</dbReference>
<dbReference type="InterPro" id="IPR015802">
    <property type="entry name" value="Cu_amine_oxidase_N3"/>
</dbReference>
<dbReference type="Pfam" id="PF02727">
    <property type="entry name" value="Cu_amine_oxidN2"/>
    <property type="match status" value="1"/>
</dbReference>
<protein>
    <recommendedName>
        <fullName evidence="9">Amine oxidase</fullName>
        <ecNumber evidence="9">1.4.3.-</ecNumber>
    </recommendedName>
</protein>
<dbReference type="InterPro" id="IPR016182">
    <property type="entry name" value="Cu_amine_oxidase_N-reg"/>
</dbReference>
<dbReference type="SUPFAM" id="SSF54416">
    <property type="entry name" value="Amine oxidase N-terminal region"/>
    <property type="match status" value="2"/>
</dbReference>
<keyword evidence="10" id="KW-0732">Signal</keyword>
<evidence type="ECO:0000259" key="11">
    <source>
        <dbReference type="Pfam" id="PF01179"/>
    </source>
</evidence>
<comment type="PTM">
    <text evidence="8 9">Topaquinone (TPQ) is generated by copper-dependent autoxidation of a specific tyrosyl residue.</text>
</comment>
<dbReference type="InterPro" id="IPR000269">
    <property type="entry name" value="Cu_amine_oxidase"/>
</dbReference>
<dbReference type="PANTHER" id="PTHR10638">
    <property type="entry name" value="COPPER AMINE OXIDASE"/>
    <property type="match status" value="1"/>
</dbReference>
<evidence type="ECO:0000256" key="9">
    <source>
        <dbReference type="RuleBase" id="RU000672"/>
    </source>
</evidence>
<feature type="signal peptide" evidence="10">
    <location>
        <begin position="1"/>
        <end position="25"/>
    </location>
</feature>
<dbReference type="Pfam" id="PF02728">
    <property type="entry name" value="Cu_amine_oxidN3"/>
    <property type="match status" value="1"/>
</dbReference>
<dbReference type="PANTHER" id="PTHR10638:SF71">
    <property type="entry name" value="AMINE OXIDASE"/>
    <property type="match status" value="1"/>
</dbReference>
<dbReference type="GO" id="GO:0009308">
    <property type="term" value="P:amine metabolic process"/>
    <property type="evidence" value="ECO:0007669"/>
    <property type="project" value="UniProtKB-UniRule"/>
</dbReference>
<reference evidence="14" key="1">
    <citation type="journal article" date="2023" name="Nat. Commun.">
        <title>Diploid and tetraploid genomes of Acorus and the evolution of monocots.</title>
        <authorList>
            <person name="Ma L."/>
            <person name="Liu K.W."/>
            <person name="Li Z."/>
            <person name="Hsiao Y.Y."/>
            <person name="Qi Y."/>
            <person name="Fu T."/>
            <person name="Tang G.D."/>
            <person name="Zhang D."/>
            <person name="Sun W.H."/>
            <person name="Liu D.K."/>
            <person name="Li Y."/>
            <person name="Chen G.Z."/>
            <person name="Liu X.D."/>
            <person name="Liao X.Y."/>
            <person name="Jiang Y.T."/>
            <person name="Yu X."/>
            <person name="Hao Y."/>
            <person name="Huang J."/>
            <person name="Zhao X.W."/>
            <person name="Ke S."/>
            <person name="Chen Y.Y."/>
            <person name="Wu W.L."/>
            <person name="Hsu J.L."/>
            <person name="Lin Y.F."/>
            <person name="Huang M.D."/>
            <person name="Li C.Y."/>
            <person name="Huang L."/>
            <person name="Wang Z.W."/>
            <person name="Zhao X."/>
            <person name="Zhong W.Y."/>
            <person name="Peng D.H."/>
            <person name="Ahmad S."/>
            <person name="Lan S."/>
            <person name="Zhang J.S."/>
            <person name="Tsai W.C."/>
            <person name="Van de Peer Y."/>
            <person name="Liu Z.J."/>
        </authorList>
    </citation>
    <scope>NUCLEOTIDE SEQUENCE</scope>
    <source>
        <strain evidence="14">CP</strain>
    </source>
</reference>
<evidence type="ECO:0000256" key="6">
    <source>
        <dbReference type="ARBA" id="ARBA00023157"/>
    </source>
</evidence>
<dbReference type="AlphaFoldDB" id="A0AAV9C3N9"/>
<dbReference type="FunFam" id="3.10.450.40:FF:000005">
    <property type="entry name" value="Amine oxidase"/>
    <property type="match status" value="1"/>
</dbReference>
<dbReference type="EMBL" id="JAUJYO010000022">
    <property type="protein sequence ID" value="KAK1283006.1"/>
    <property type="molecule type" value="Genomic_DNA"/>
</dbReference>
<feature type="domain" description="Copper amine oxidase catalytic" evidence="11">
    <location>
        <begin position="245"/>
        <end position="602"/>
    </location>
</feature>
<dbReference type="GO" id="GO:0008131">
    <property type="term" value="F:primary methylamine oxidase activity"/>
    <property type="evidence" value="ECO:0007669"/>
    <property type="project" value="InterPro"/>
</dbReference>
<evidence type="ECO:0000256" key="10">
    <source>
        <dbReference type="SAM" id="SignalP"/>
    </source>
</evidence>
<dbReference type="Pfam" id="PF01179">
    <property type="entry name" value="Cu_amine_oxid"/>
    <property type="match status" value="1"/>
</dbReference>
<dbReference type="Proteomes" id="UP001180020">
    <property type="component" value="Unassembled WGS sequence"/>
</dbReference>
<reference evidence="14" key="2">
    <citation type="submission" date="2023-06" db="EMBL/GenBank/DDBJ databases">
        <authorList>
            <person name="Ma L."/>
            <person name="Liu K.-W."/>
            <person name="Li Z."/>
            <person name="Hsiao Y.-Y."/>
            <person name="Qi Y."/>
            <person name="Fu T."/>
            <person name="Tang G."/>
            <person name="Zhang D."/>
            <person name="Sun W.-H."/>
            <person name="Liu D.-K."/>
            <person name="Li Y."/>
            <person name="Chen G.-Z."/>
            <person name="Liu X.-D."/>
            <person name="Liao X.-Y."/>
            <person name="Jiang Y.-T."/>
            <person name="Yu X."/>
            <person name="Hao Y."/>
            <person name="Huang J."/>
            <person name="Zhao X.-W."/>
            <person name="Ke S."/>
            <person name="Chen Y.-Y."/>
            <person name="Wu W.-L."/>
            <person name="Hsu J.-L."/>
            <person name="Lin Y.-F."/>
            <person name="Huang M.-D."/>
            <person name="Li C.-Y."/>
            <person name="Huang L."/>
            <person name="Wang Z.-W."/>
            <person name="Zhao X."/>
            <person name="Zhong W.-Y."/>
            <person name="Peng D.-H."/>
            <person name="Ahmad S."/>
            <person name="Lan S."/>
            <person name="Zhang J.-S."/>
            <person name="Tsai W.-C."/>
            <person name="Van De Peer Y."/>
            <person name="Liu Z.-J."/>
        </authorList>
    </citation>
    <scope>NUCLEOTIDE SEQUENCE</scope>
    <source>
        <strain evidence="14">CP</strain>
        <tissue evidence="14">Leaves</tissue>
    </source>
</reference>
<dbReference type="SUPFAM" id="SSF49998">
    <property type="entry name" value="Amine oxidase catalytic domain"/>
    <property type="match status" value="1"/>
</dbReference>
<dbReference type="Gene3D" id="3.10.450.40">
    <property type="match status" value="2"/>
</dbReference>
<evidence type="ECO:0000256" key="3">
    <source>
        <dbReference type="ARBA" id="ARBA00022772"/>
    </source>
</evidence>
<dbReference type="PROSITE" id="PS01164">
    <property type="entry name" value="COPPER_AMINE_OXID_1"/>
    <property type="match status" value="1"/>
</dbReference>
<gene>
    <name evidence="14" type="ORF">QJS10_CPB22g01303</name>
</gene>
<feature type="active site" description="Schiff-base intermediate with substrate; via topaquinone" evidence="7">
    <location>
        <position position="405"/>
    </location>
</feature>
<evidence type="ECO:0000313" key="15">
    <source>
        <dbReference type="Proteomes" id="UP001180020"/>
    </source>
</evidence>
<keyword evidence="2 9" id="KW-0479">Metal-binding</keyword>
<comment type="caution">
    <text evidence="14">The sequence shown here is derived from an EMBL/GenBank/DDBJ whole genome shotgun (WGS) entry which is preliminary data.</text>
</comment>
<evidence type="ECO:0000256" key="5">
    <source>
        <dbReference type="ARBA" id="ARBA00023008"/>
    </source>
</evidence>
<dbReference type="Gene3D" id="2.70.98.20">
    <property type="entry name" value="Copper amine oxidase, catalytic domain"/>
    <property type="match status" value="1"/>
</dbReference>
<feature type="domain" description="Copper amine oxidase N2-terminal" evidence="12">
    <location>
        <begin position="30"/>
        <end position="116"/>
    </location>
</feature>
<keyword evidence="6" id="KW-1015">Disulfide bond</keyword>
<organism evidence="14 15">
    <name type="scientific">Acorus calamus</name>
    <name type="common">Sweet flag</name>
    <dbReference type="NCBI Taxonomy" id="4465"/>
    <lineage>
        <taxon>Eukaryota</taxon>
        <taxon>Viridiplantae</taxon>
        <taxon>Streptophyta</taxon>
        <taxon>Embryophyta</taxon>
        <taxon>Tracheophyta</taxon>
        <taxon>Spermatophyta</taxon>
        <taxon>Magnoliopsida</taxon>
        <taxon>Liliopsida</taxon>
        <taxon>Acoraceae</taxon>
        <taxon>Acorus</taxon>
    </lineage>
</organism>
<evidence type="ECO:0000256" key="4">
    <source>
        <dbReference type="ARBA" id="ARBA00023002"/>
    </source>
</evidence>
<evidence type="ECO:0000256" key="2">
    <source>
        <dbReference type="ARBA" id="ARBA00022723"/>
    </source>
</evidence>
<evidence type="ECO:0000259" key="13">
    <source>
        <dbReference type="Pfam" id="PF02728"/>
    </source>
</evidence>
<evidence type="ECO:0000259" key="12">
    <source>
        <dbReference type="Pfam" id="PF02727"/>
    </source>
</evidence>
<dbReference type="InterPro" id="IPR015800">
    <property type="entry name" value="Cu_amine_oxidase_N2"/>
</dbReference>
<keyword evidence="3 7" id="KW-0801">TPQ</keyword>
<comment type="similarity">
    <text evidence="1 9">Belongs to the copper/topaquinone oxidase family.</text>
</comment>
<dbReference type="GO" id="GO:0005507">
    <property type="term" value="F:copper ion binding"/>
    <property type="evidence" value="ECO:0007669"/>
    <property type="project" value="InterPro"/>
</dbReference>
<evidence type="ECO:0000256" key="7">
    <source>
        <dbReference type="PIRSR" id="PIRSR600269-50"/>
    </source>
</evidence>
<dbReference type="EC" id="1.4.3.-" evidence="9"/>
<evidence type="ECO:0000256" key="1">
    <source>
        <dbReference type="ARBA" id="ARBA00007983"/>
    </source>
</evidence>
<keyword evidence="5 9" id="KW-0186">Copper</keyword>
<feature type="modified residue" description="2',4',5'-topaquinone" evidence="8">
    <location>
        <position position="405"/>
    </location>
</feature>
<evidence type="ECO:0000256" key="8">
    <source>
        <dbReference type="PIRSR" id="PIRSR600269-51"/>
    </source>
</evidence>
<dbReference type="InterPro" id="IPR036460">
    <property type="entry name" value="Cu_amine_oxidase_C_sf"/>
</dbReference>
<feature type="chain" id="PRO_5044012576" description="Amine oxidase" evidence="10">
    <location>
        <begin position="26"/>
        <end position="604"/>
    </location>
</feature>
<sequence length="604" mass="67724">MYPTFKILLLLLLLLLSHSITPTSAAHHRHPLDPLTPSEISTVQRVIDNSSLASLKPLTFHYVGLDDPDKPAVLAWFSNPTSAPLPPRRALAIIRAHRRQTREVVVDLARGTIARDRVRRGHGHPLLTLEEQSAACALPLKYGPFIASVRARGLKMEHVVCEDFLVGWFGEAEERRSAKILCYYAEGTVNFYMRPIEGVTVVVDLDEMKITGYLDRVVVPMPKAGGTDYRTMKQNTKEKDSGLRKRFIVEGHMIRWDNWAFHLAFDARAGLVISHASVSEHGTGLHRRPVMYRGFISELFVPYMDTAEEWYYRTFFDEGEYGIGLFASPLVPAKDCPANAGFFDGYYAGQSGQPVKVERVFCVFERYAGDVSWRHTETGIPNRVITEVQPEVTLVVRMVTTVGNYDYIIDWEFKHSGSIKVKVGLTGILEVKATPYTHADQTIGDDIHGTLLAENTIGVYHDHFITYHLDLDVDGPENSFVVSKMETVRAARASPRKSYWTVVRETVKTELDTTVSLGRAGPADLVVVNPNKRTAVGNHVGYRLIPEGGTGTSLLTDDDYPQIRAAYSKNRVWVTAYNASEKWAAGLYVDRSRGDDNLAVWSLR</sequence>
<feature type="active site" description="Proton acceptor" evidence="7">
    <location>
        <position position="317"/>
    </location>
</feature>
<dbReference type="InterPro" id="IPR015798">
    <property type="entry name" value="Cu_amine_oxidase_C"/>
</dbReference>
<name>A0AAV9C3N9_ACOCL</name>
<comment type="cofactor">
    <cofactor evidence="9">
        <name>Cu cation</name>
        <dbReference type="ChEBI" id="CHEBI:23378"/>
    </cofactor>
    <text evidence="9">Contains 1 topaquinone per subunit.</text>
</comment>
<feature type="domain" description="Copper amine oxidase N3-terminal" evidence="13">
    <location>
        <begin position="125"/>
        <end position="218"/>
    </location>
</feature>
<keyword evidence="4 9" id="KW-0560">Oxidoreductase</keyword>
<evidence type="ECO:0000313" key="14">
    <source>
        <dbReference type="EMBL" id="KAK1283006.1"/>
    </source>
</evidence>
<proteinExistence type="inferred from homology"/>
<accession>A0AAV9C3N9</accession>
<keyword evidence="15" id="KW-1185">Reference proteome</keyword>